<keyword evidence="3" id="KW-1003">Cell membrane</keyword>
<feature type="transmembrane region" description="Helical" evidence="7">
    <location>
        <begin position="193"/>
        <end position="213"/>
    </location>
</feature>
<keyword evidence="10" id="KW-1185">Reference proteome</keyword>
<proteinExistence type="inferred from homology"/>
<dbReference type="CDD" id="cd06261">
    <property type="entry name" value="TM_PBP2"/>
    <property type="match status" value="1"/>
</dbReference>
<dbReference type="Gene3D" id="1.10.3720.10">
    <property type="entry name" value="MetI-like"/>
    <property type="match status" value="1"/>
</dbReference>
<keyword evidence="2 7" id="KW-0813">Transport</keyword>
<sequence length="274" mass="30126">MRESALNRIVSHAALIAASAIMLFPFIWMLLSAFKSPTEIATVPPQLLPAELRFGNFAFALETGRFDQYFLNTFIVAASVVLLSLLTSVLAAYALAFFDFAGKTALLALAVAFMMVPFEVLVVVNYDTVVQWGLVDTLVAQILPFTTSILSTLILTNAFRKVPATLRVASRIDGASSWAFLWRVVVPMNRPSLVTVSVLSAIASWNAFLWPLLVTNTTEKRTLTIGLYNFITEGGVRYERLMAASAVVIVPMVIVFLLLRRQIINGVSTQGMKQ</sequence>
<keyword evidence="4 7" id="KW-0812">Transmembrane</keyword>
<dbReference type="PROSITE" id="PS50928">
    <property type="entry name" value="ABC_TM1"/>
    <property type="match status" value="1"/>
</dbReference>
<feature type="transmembrane region" description="Helical" evidence="7">
    <location>
        <begin position="241"/>
        <end position="259"/>
    </location>
</feature>
<accession>A0A967B2N3</accession>
<name>A0A967B2N3_9MICO</name>
<evidence type="ECO:0000256" key="6">
    <source>
        <dbReference type="ARBA" id="ARBA00023136"/>
    </source>
</evidence>
<reference evidence="9" key="1">
    <citation type="submission" date="2020-03" db="EMBL/GenBank/DDBJ databases">
        <title>Draft sequencing of Calidifontibacter sp. DB0510.</title>
        <authorList>
            <person name="Kim D.-U."/>
        </authorList>
    </citation>
    <scope>NUCLEOTIDE SEQUENCE</scope>
    <source>
        <strain evidence="9">DB0510</strain>
    </source>
</reference>
<evidence type="ECO:0000256" key="2">
    <source>
        <dbReference type="ARBA" id="ARBA00022448"/>
    </source>
</evidence>
<comment type="subcellular location">
    <subcellularLocation>
        <location evidence="1 7">Cell membrane</location>
        <topology evidence="1 7">Multi-pass membrane protein</topology>
    </subcellularLocation>
</comment>
<feature type="transmembrane region" description="Helical" evidence="7">
    <location>
        <begin position="138"/>
        <end position="159"/>
    </location>
</feature>
<evidence type="ECO:0000256" key="4">
    <source>
        <dbReference type="ARBA" id="ARBA00022692"/>
    </source>
</evidence>
<dbReference type="Pfam" id="PF00528">
    <property type="entry name" value="BPD_transp_1"/>
    <property type="match status" value="1"/>
</dbReference>
<evidence type="ECO:0000256" key="3">
    <source>
        <dbReference type="ARBA" id="ARBA00022475"/>
    </source>
</evidence>
<dbReference type="EMBL" id="JAAOIV010000010">
    <property type="protein sequence ID" value="NHN56859.1"/>
    <property type="molecule type" value="Genomic_DNA"/>
</dbReference>
<comment type="caution">
    <text evidence="9">The sequence shown here is derived from an EMBL/GenBank/DDBJ whole genome shotgun (WGS) entry which is preliminary data.</text>
</comment>
<evidence type="ECO:0000313" key="10">
    <source>
        <dbReference type="Proteomes" id="UP000744769"/>
    </source>
</evidence>
<protein>
    <submittedName>
        <fullName evidence="9">Carbohydrate ABC transporter permease</fullName>
    </submittedName>
</protein>
<dbReference type="PANTHER" id="PTHR43744">
    <property type="entry name" value="ABC TRANSPORTER PERMEASE PROTEIN MG189-RELATED-RELATED"/>
    <property type="match status" value="1"/>
</dbReference>
<dbReference type="GO" id="GO:0055085">
    <property type="term" value="P:transmembrane transport"/>
    <property type="evidence" value="ECO:0007669"/>
    <property type="project" value="InterPro"/>
</dbReference>
<feature type="transmembrane region" description="Helical" evidence="7">
    <location>
        <begin position="105"/>
        <end position="126"/>
    </location>
</feature>
<dbReference type="Proteomes" id="UP000744769">
    <property type="component" value="Unassembled WGS sequence"/>
</dbReference>
<dbReference type="InterPro" id="IPR035906">
    <property type="entry name" value="MetI-like_sf"/>
</dbReference>
<feature type="transmembrane region" description="Helical" evidence="7">
    <location>
        <begin position="12"/>
        <end position="31"/>
    </location>
</feature>
<dbReference type="AlphaFoldDB" id="A0A967B2N3"/>
<keyword evidence="5 7" id="KW-1133">Transmembrane helix</keyword>
<evidence type="ECO:0000256" key="1">
    <source>
        <dbReference type="ARBA" id="ARBA00004651"/>
    </source>
</evidence>
<evidence type="ECO:0000256" key="7">
    <source>
        <dbReference type="RuleBase" id="RU363032"/>
    </source>
</evidence>
<dbReference type="RefSeq" id="WP_166197511.1">
    <property type="nucleotide sequence ID" value="NZ_JAAOIV010000010.1"/>
</dbReference>
<feature type="transmembrane region" description="Helical" evidence="7">
    <location>
        <begin position="69"/>
        <end position="98"/>
    </location>
</feature>
<evidence type="ECO:0000259" key="8">
    <source>
        <dbReference type="PROSITE" id="PS50928"/>
    </source>
</evidence>
<organism evidence="9 10">
    <name type="scientific">Metallococcus carri</name>
    <dbReference type="NCBI Taxonomy" id="1656884"/>
    <lineage>
        <taxon>Bacteria</taxon>
        <taxon>Bacillati</taxon>
        <taxon>Actinomycetota</taxon>
        <taxon>Actinomycetes</taxon>
        <taxon>Micrococcales</taxon>
        <taxon>Dermacoccaceae</taxon>
        <taxon>Metallococcus</taxon>
    </lineage>
</organism>
<dbReference type="InterPro" id="IPR000515">
    <property type="entry name" value="MetI-like"/>
</dbReference>
<dbReference type="SUPFAM" id="SSF161098">
    <property type="entry name" value="MetI-like"/>
    <property type="match status" value="1"/>
</dbReference>
<keyword evidence="6 7" id="KW-0472">Membrane</keyword>
<feature type="domain" description="ABC transmembrane type-1" evidence="8">
    <location>
        <begin position="70"/>
        <end position="259"/>
    </location>
</feature>
<evidence type="ECO:0000313" key="9">
    <source>
        <dbReference type="EMBL" id="NHN56859.1"/>
    </source>
</evidence>
<gene>
    <name evidence="9" type="ORF">G9U51_13865</name>
</gene>
<evidence type="ECO:0000256" key="5">
    <source>
        <dbReference type="ARBA" id="ARBA00022989"/>
    </source>
</evidence>
<dbReference type="GO" id="GO:0005886">
    <property type="term" value="C:plasma membrane"/>
    <property type="evidence" value="ECO:0007669"/>
    <property type="project" value="UniProtKB-SubCell"/>
</dbReference>
<comment type="similarity">
    <text evidence="7">Belongs to the binding-protein-dependent transport system permease family.</text>
</comment>
<dbReference type="PANTHER" id="PTHR43744:SF12">
    <property type="entry name" value="ABC TRANSPORTER PERMEASE PROTEIN MG189-RELATED"/>
    <property type="match status" value="1"/>
</dbReference>